<dbReference type="EMBL" id="JAQIBC010000009">
    <property type="protein sequence ID" value="MDM5264545.1"/>
    <property type="molecule type" value="Genomic_DNA"/>
</dbReference>
<organism evidence="1 2">
    <name type="scientific">Sulfurovum xiamenensis</name>
    <dbReference type="NCBI Taxonomy" id="3019066"/>
    <lineage>
        <taxon>Bacteria</taxon>
        <taxon>Pseudomonadati</taxon>
        <taxon>Campylobacterota</taxon>
        <taxon>Epsilonproteobacteria</taxon>
        <taxon>Campylobacterales</taxon>
        <taxon>Sulfurovaceae</taxon>
        <taxon>Sulfurovum</taxon>
    </lineage>
</organism>
<evidence type="ECO:0000313" key="1">
    <source>
        <dbReference type="EMBL" id="MDM5264545.1"/>
    </source>
</evidence>
<dbReference type="SUPFAM" id="SSF53474">
    <property type="entry name" value="alpha/beta-Hydrolases"/>
    <property type="match status" value="1"/>
</dbReference>
<name>A0ABT7QU48_9BACT</name>
<protein>
    <submittedName>
        <fullName evidence="1">Uncharacterized protein</fullName>
    </submittedName>
</protein>
<gene>
    <name evidence="1" type="ORF">PF327_10105</name>
</gene>
<evidence type="ECO:0000313" key="2">
    <source>
        <dbReference type="Proteomes" id="UP001169066"/>
    </source>
</evidence>
<proteinExistence type="predicted"/>
<comment type="caution">
    <text evidence="1">The sequence shown here is derived from an EMBL/GenBank/DDBJ whole genome shotgun (WGS) entry which is preliminary data.</text>
</comment>
<reference evidence="1" key="1">
    <citation type="submission" date="2023-01" db="EMBL/GenBank/DDBJ databases">
        <title>Sulfurovum sp. XTW-4 genome assembly.</title>
        <authorList>
            <person name="Wang J."/>
        </authorList>
    </citation>
    <scope>NUCLEOTIDE SEQUENCE</scope>
    <source>
        <strain evidence="1">XTW-4</strain>
    </source>
</reference>
<accession>A0ABT7QU48</accession>
<dbReference type="InterPro" id="IPR029058">
    <property type="entry name" value="AB_hydrolase_fold"/>
</dbReference>
<dbReference type="Proteomes" id="UP001169066">
    <property type="component" value="Unassembled WGS sequence"/>
</dbReference>
<keyword evidence="2" id="KW-1185">Reference proteome</keyword>
<dbReference type="RefSeq" id="WP_289402448.1">
    <property type="nucleotide sequence ID" value="NZ_JAQIBC010000009.1"/>
</dbReference>
<sequence>MMSNEAILTIEDDNNEKLFYRFTPAALISNFVPLIVILDEKATHFEHKMWNVLTPLDHFGSQNKDLLQELIEKIAEEYECEDHIYFYGSGMGGYDAILQGILCRANAVYADAPRIRLPQTSDNDTSTREHDLTNFLNATDPFPVFYLCEDENTLEEETAYFADACQQHGIKVHFDFCPKSDDETEVIKEVLGFFERMASEG</sequence>
<dbReference type="Gene3D" id="3.40.50.1820">
    <property type="entry name" value="alpha/beta hydrolase"/>
    <property type="match status" value="1"/>
</dbReference>